<proteinExistence type="inferred from homology"/>
<dbReference type="Proteomes" id="UP000178428">
    <property type="component" value="Unassembled WGS sequence"/>
</dbReference>
<organism evidence="10 11">
    <name type="scientific">Candidatus Niyogibacteria bacterium RIFCSPLOWO2_02_FULL_45_13</name>
    <dbReference type="NCBI Taxonomy" id="1801725"/>
    <lineage>
        <taxon>Bacteria</taxon>
        <taxon>Candidatus Niyogiibacteriota</taxon>
    </lineage>
</organism>
<reference evidence="10 11" key="1">
    <citation type="journal article" date="2016" name="Nat. Commun.">
        <title>Thousands of microbial genomes shed light on interconnected biogeochemical processes in an aquifer system.</title>
        <authorList>
            <person name="Anantharaman K."/>
            <person name="Brown C.T."/>
            <person name="Hug L.A."/>
            <person name="Sharon I."/>
            <person name="Castelle C.J."/>
            <person name="Probst A.J."/>
            <person name="Thomas B.C."/>
            <person name="Singh A."/>
            <person name="Wilkins M.J."/>
            <person name="Karaoz U."/>
            <person name="Brodie E.L."/>
            <person name="Williams K.H."/>
            <person name="Hubbard S.S."/>
            <person name="Banfield J.F."/>
        </authorList>
    </citation>
    <scope>NUCLEOTIDE SEQUENCE [LARGE SCALE GENOMIC DNA]</scope>
</reference>
<name>A0A1G2EWL4_9BACT</name>
<keyword evidence="6" id="KW-0862">Zinc</keyword>
<gene>
    <name evidence="10" type="ORF">A3J00_03655</name>
</gene>
<evidence type="ECO:0000256" key="8">
    <source>
        <dbReference type="ARBA" id="ARBA00048968"/>
    </source>
</evidence>
<dbReference type="Pfam" id="PF02578">
    <property type="entry name" value="Cu-oxidase_4"/>
    <property type="match status" value="1"/>
</dbReference>
<dbReference type="Gene3D" id="3.60.140.10">
    <property type="entry name" value="CNF1/YfiH-like putative cysteine hydrolases"/>
    <property type="match status" value="1"/>
</dbReference>
<evidence type="ECO:0000256" key="1">
    <source>
        <dbReference type="ARBA" id="ARBA00000553"/>
    </source>
</evidence>
<dbReference type="PANTHER" id="PTHR30616:SF2">
    <property type="entry name" value="PURINE NUCLEOSIDE PHOSPHORYLASE LACC1"/>
    <property type="match status" value="1"/>
</dbReference>
<evidence type="ECO:0000256" key="7">
    <source>
        <dbReference type="ARBA" id="ARBA00047989"/>
    </source>
</evidence>
<keyword evidence="4" id="KW-0479">Metal-binding</keyword>
<dbReference type="InterPro" id="IPR038371">
    <property type="entry name" value="Cu_polyphenol_OxRdtase_sf"/>
</dbReference>
<evidence type="ECO:0008006" key="12">
    <source>
        <dbReference type="Google" id="ProtNLM"/>
    </source>
</evidence>
<evidence type="ECO:0000256" key="3">
    <source>
        <dbReference type="ARBA" id="ARBA00022679"/>
    </source>
</evidence>
<comment type="catalytic activity">
    <reaction evidence="7">
        <text>adenosine + H2O + H(+) = inosine + NH4(+)</text>
        <dbReference type="Rhea" id="RHEA:24408"/>
        <dbReference type="ChEBI" id="CHEBI:15377"/>
        <dbReference type="ChEBI" id="CHEBI:15378"/>
        <dbReference type="ChEBI" id="CHEBI:16335"/>
        <dbReference type="ChEBI" id="CHEBI:17596"/>
        <dbReference type="ChEBI" id="CHEBI:28938"/>
        <dbReference type="EC" id="3.5.4.4"/>
    </reaction>
    <physiologicalReaction direction="left-to-right" evidence="7">
        <dbReference type="Rhea" id="RHEA:24409"/>
    </physiologicalReaction>
</comment>
<dbReference type="PANTHER" id="PTHR30616">
    <property type="entry name" value="UNCHARACTERIZED PROTEIN YFIH"/>
    <property type="match status" value="1"/>
</dbReference>
<comment type="catalytic activity">
    <reaction evidence="9">
        <text>S-methyl-5'-thioadenosine + phosphate = 5-(methylsulfanyl)-alpha-D-ribose 1-phosphate + adenine</text>
        <dbReference type="Rhea" id="RHEA:11852"/>
        <dbReference type="ChEBI" id="CHEBI:16708"/>
        <dbReference type="ChEBI" id="CHEBI:17509"/>
        <dbReference type="ChEBI" id="CHEBI:43474"/>
        <dbReference type="ChEBI" id="CHEBI:58533"/>
        <dbReference type="EC" id="2.4.2.28"/>
    </reaction>
    <physiologicalReaction direction="left-to-right" evidence="9">
        <dbReference type="Rhea" id="RHEA:11853"/>
    </physiologicalReaction>
</comment>
<evidence type="ECO:0000313" key="10">
    <source>
        <dbReference type="EMBL" id="OGZ30107.1"/>
    </source>
</evidence>
<dbReference type="SUPFAM" id="SSF64438">
    <property type="entry name" value="CNF1/YfiH-like putative cysteine hydrolases"/>
    <property type="match status" value="1"/>
</dbReference>
<evidence type="ECO:0000256" key="9">
    <source>
        <dbReference type="ARBA" id="ARBA00049893"/>
    </source>
</evidence>
<dbReference type="GO" id="GO:0016787">
    <property type="term" value="F:hydrolase activity"/>
    <property type="evidence" value="ECO:0007669"/>
    <property type="project" value="UniProtKB-KW"/>
</dbReference>
<comment type="catalytic activity">
    <reaction evidence="1">
        <text>inosine + phosphate = alpha-D-ribose 1-phosphate + hypoxanthine</text>
        <dbReference type="Rhea" id="RHEA:27646"/>
        <dbReference type="ChEBI" id="CHEBI:17368"/>
        <dbReference type="ChEBI" id="CHEBI:17596"/>
        <dbReference type="ChEBI" id="CHEBI:43474"/>
        <dbReference type="ChEBI" id="CHEBI:57720"/>
        <dbReference type="EC" id="2.4.2.1"/>
    </reaction>
    <physiologicalReaction direction="left-to-right" evidence="1">
        <dbReference type="Rhea" id="RHEA:27647"/>
    </physiologicalReaction>
</comment>
<comment type="similarity">
    <text evidence="2">Belongs to the purine nucleoside phosphorylase YfiH/LACC1 family.</text>
</comment>
<evidence type="ECO:0000256" key="5">
    <source>
        <dbReference type="ARBA" id="ARBA00022801"/>
    </source>
</evidence>
<protein>
    <recommendedName>
        <fullName evidence="12">Purine nucleoside phosphorylase</fullName>
    </recommendedName>
</protein>
<evidence type="ECO:0000256" key="6">
    <source>
        <dbReference type="ARBA" id="ARBA00022833"/>
    </source>
</evidence>
<dbReference type="STRING" id="1801725.A3J00_03655"/>
<dbReference type="GO" id="GO:0017061">
    <property type="term" value="F:S-methyl-5-thioadenosine phosphorylase activity"/>
    <property type="evidence" value="ECO:0007669"/>
    <property type="project" value="UniProtKB-EC"/>
</dbReference>
<dbReference type="EMBL" id="MHMR01000027">
    <property type="protein sequence ID" value="OGZ30107.1"/>
    <property type="molecule type" value="Genomic_DNA"/>
</dbReference>
<evidence type="ECO:0000256" key="4">
    <source>
        <dbReference type="ARBA" id="ARBA00022723"/>
    </source>
</evidence>
<sequence>MLSRLEFGEDGTTCQFNDFPARHFFTTALAGNMSAKYGQPKDALSNFEKCLNGRGFSSHKPVVILPEHSDNIVFAPRHWREAEEVKCDGIFTTFPEVAFILRPADCFPILMSTVDRYFVGLVHAGWKSTNLEIARQAVELAVKHYPIEPEDIFVGIGPGIHKCCYKDERTAQNLLKDKRWAESVEENAFGTFGFGAHIDLLNFNIKQLLYAGIKPEHIKVASSCTCCSRDEKGKHLFFSHHRAELTGEPEGRFSAVVSMI</sequence>
<keyword evidence="5" id="KW-0378">Hydrolase</keyword>
<dbReference type="InterPro" id="IPR011324">
    <property type="entry name" value="Cytotoxic_necrot_fac-like_cat"/>
</dbReference>
<dbReference type="GO" id="GO:0005507">
    <property type="term" value="F:copper ion binding"/>
    <property type="evidence" value="ECO:0007669"/>
    <property type="project" value="TreeGrafter"/>
</dbReference>
<comment type="caution">
    <text evidence="10">The sequence shown here is derived from an EMBL/GenBank/DDBJ whole genome shotgun (WGS) entry which is preliminary data.</text>
</comment>
<comment type="catalytic activity">
    <reaction evidence="8">
        <text>adenosine + phosphate = alpha-D-ribose 1-phosphate + adenine</text>
        <dbReference type="Rhea" id="RHEA:27642"/>
        <dbReference type="ChEBI" id="CHEBI:16335"/>
        <dbReference type="ChEBI" id="CHEBI:16708"/>
        <dbReference type="ChEBI" id="CHEBI:43474"/>
        <dbReference type="ChEBI" id="CHEBI:57720"/>
        <dbReference type="EC" id="2.4.2.1"/>
    </reaction>
    <physiologicalReaction direction="left-to-right" evidence="8">
        <dbReference type="Rhea" id="RHEA:27643"/>
    </physiologicalReaction>
</comment>
<dbReference type="InterPro" id="IPR003730">
    <property type="entry name" value="Cu_polyphenol_OxRdtase"/>
</dbReference>
<accession>A0A1G2EWL4</accession>
<keyword evidence="3" id="KW-0808">Transferase</keyword>
<dbReference type="CDD" id="cd16833">
    <property type="entry name" value="YfiH"/>
    <property type="match status" value="1"/>
</dbReference>
<dbReference type="AlphaFoldDB" id="A0A1G2EWL4"/>
<evidence type="ECO:0000256" key="2">
    <source>
        <dbReference type="ARBA" id="ARBA00007353"/>
    </source>
</evidence>
<evidence type="ECO:0000313" key="11">
    <source>
        <dbReference type="Proteomes" id="UP000178428"/>
    </source>
</evidence>